<dbReference type="EMBL" id="UZAU01000772">
    <property type="status" value="NOT_ANNOTATED_CDS"/>
    <property type="molecule type" value="Genomic_DNA"/>
</dbReference>
<keyword evidence="7 8" id="KW-0472">Membrane</keyword>
<dbReference type="PANTHER" id="PTHR12154:SF4">
    <property type="entry name" value="UDP-N-ACETYLGLUCOSAMINE TRANSFERASE SUBUNIT ALG14 HOMOLOG"/>
    <property type="match status" value="1"/>
</dbReference>
<evidence type="ECO:0000256" key="2">
    <source>
        <dbReference type="ARBA" id="ARBA00009731"/>
    </source>
</evidence>
<evidence type="ECO:0000256" key="1">
    <source>
        <dbReference type="ARBA" id="ARBA00004389"/>
    </source>
</evidence>
<dbReference type="Proteomes" id="UP000596661">
    <property type="component" value="Chromosome 9"/>
</dbReference>
<proteinExistence type="inferred from homology"/>
<evidence type="ECO:0000256" key="5">
    <source>
        <dbReference type="ARBA" id="ARBA00022824"/>
    </source>
</evidence>
<protein>
    <recommendedName>
        <fullName evidence="3">UDP-N-acetylglucosamine transferase subunit ALG14</fullName>
    </recommendedName>
</protein>
<evidence type="ECO:0000256" key="7">
    <source>
        <dbReference type="ARBA" id="ARBA00023136"/>
    </source>
</evidence>
<dbReference type="EnsemblPlants" id="evm.model.09.1560">
    <property type="protein sequence ID" value="cds.evm.model.09.1560"/>
    <property type="gene ID" value="evm.TU.09.1560"/>
</dbReference>
<evidence type="ECO:0000313" key="10">
    <source>
        <dbReference type="Proteomes" id="UP000596661"/>
    </source>
</evidence>
<evidence type="ECO:0000313" key="9">
    <source>
        <dbReference type="EnsemblPlants" id="cds.evm.model.09.1560"/>
    </source>
</evidence>
<dbReference type="InterPro" id="IPR013969">
    <property type="entry name" value="Oligosacch_biosynth_Alg14"/>
</dbReference>
<dbReference type="OMA" id="IVMIRIM"/>
<evidence type="ECO:0000256" key="4">
    <source>
        <dbReference type="ARBA" id="ARBA00022692"/>
    </source>
</evidence>
<dbReference type="GO" id="GO:0006488">
    <property type="term" value="P:dolichol-linked oligosaccharide biosynthetic process"/>
    <property type="evidence" value="ECO:0007669"/>
    <property type="project" value="InterPro"/>
</dbReference>
<keyword evidence="6 8" id="KW-1133">Transmembrane helix</keyword>
<evidence type="ECO:0000256" key="3">
    <source>
        <dbReference type="ARBA" id="ARBA00017467"/>
    </source>
</evidence>
<dbReference type="GO" id="GO:0004577">
    <property type="term" value="F:N-acetylglucosaminyldiphosphodolichol N-acetylglucosaminyltransferase activity"/>
    <property type="evidence" value="ECO:0007669"/>
    <property type="project" value="TreeGrafter"/>
</dbReference>
<keyword evidence="5" id="KW-0256">Endoplasmic reticulum</keyword>
<keyword evidence="4 8" id="KW-0812">Transmembrane</keyword>
<comment type="subcellular location">
    <subcellularLocation>
        <location evidence="1">Endoplasmic reticulum membrane</location>
        <topology evidence="1">Single-pass membrane protein</topology>
    </subcellularLocation>
</comment>
<feature type="transmembrane region" description="Helical" evidence="8">
    <location>
        <begin position="6"/>
        <end position="24"/>
    </location>
</feature>
<keyword evidence="10" id="KW-1185">Reference proteome</keyword>
<accession>A0A803QEU4</accession>
<dbReference type="PANTHER" id="PTHR12154">
    <property type="entry name" value="GLYCOSYL TRANSFERASE-RELATED"/>
    <property type="match status" value="1"/>
</dbReference>
<sequence length="112" mass="12269">MSLVVVISLLTIGVVLIRVIYVICQSGKPLKGKRSEPVSTLIVLGSGGHTAEMLNLLAVLQKERFYPRYYIAAATDNMSLQKARSFESSLVNEGDFLHQLTELVKGERSFGG</sequence>
<reference evidence="9" key="2">
    <citation type="submission" date="2021-03" db="UniProtKB">
        <authorList>
            <consortium name="EnsemblPlants"/>
        </authorList>
    </citation>
    <scope>IDENTIFICATION</scope>
</reference>
<organism evidence="9 10">
    <name type="scientific">Cannabis sativa</name>
    <name type="common">Hemp</name>
    <name type="synonym">Marijuana</name>
    <dbReference type="NCBI Taxonomy" id="3483"/>
    <lineage>
        <taxon>Eukaryota</taxon>
        <taxon>Viridiplantae</taxon>
        <taxon>Streptophyta</taxon>
        <taxon>Embryophyta</taxon>
        <taxon>Tracheophyta</taxon>
        <taxon>Spermatophyta</taxon>
        <taxon>Magnoliopsida</taxon>
        <taxon>eudicotyledons</taxon>
        <taxon>Gunneridae</taxon>
        <taxon>Pentapetalae</taxon>
        <taxon>rosids</taxon>
        <taxon>fabids</taxon>
        <taxon>Rosales</taxon>
        <taxon>Cannabaceae</taxon>
        <taxon>Cannabis</taxon>
    </lineage>
</organism>
<name>A0A803QEU4_CANSA</name>
<evidence type="ECO:0000256" key="8">
    <source>
        <dbReference type="SAM" id="Phobius"/>
    </source>
</evidence>
<dbReference type="GO" id="GO:0043541">
    <property type="term" value="C:UDP-N-acetylglucosamine transferase complex"/>
    <property type="evidence" value="ECO:0007669"/>
    <property type="project" value="TreeGrafter"/>
</dbReference>
<dbReference type="Gramene" id="evm.model.09.1560">
    <property type="protein sequence ID" value="cds.evm.model.09.1560"/>
    <property type="gene ID" value="evm.TU.09.1560"/>
</dbReference>
<evidence type="ECO:0000256" key="6">
    <source>
        <dbReference type="ARBA" id="ARBA00022989"/>
    </source>
</evidence>
<dbReference type="AlphaFoldDB" id="A0A803QEU4"/>
<reference evidence="9" key="1">
    <citation type="submission" date="2018-11" db="EMBL/GenBank/DDBJ databases">
        <authorList>
            <person name="Grassa J C."/>
        </authorList>
    </citation>
    <scope>NUCLEOTIDE SEQUENCE [LARGE SCALE GENOMIC DNA]</scope>
</reference>
<dbReference type="Pfam" id="PF08660">
    <property type="entry name" value="Alg14"/>
    <property type="match status" value="1"/>
</dbReference>
<comment type="similarity">
    <text evidence="2">Belongs to the ALG14 family.</text>
</comment>